<accession>A0AAE1HBW3</accession>
<gene>
    <name evidence="1" type="ORF">KUF71_007804</name>
</gene>
<dbReference type="Proteomes" id="UP001219518">
    <property type="component" value="Unassembled WGS sequence"/>
</dbReference>
<protein>
    <submittedName>
        <fullName evidence="1">Sphingomyelin phosphodiesterase 3</fullName>
    </submittedName>
</protein>
<keyword evidence="2" id="KW-1185">Reference proteome</keyword>
<sequence>MDPTRDYTVKSTRNFSSFQLFATPSICTSPESSFRVQRLFASSSTHDNVNFNGAHRFSIKMTQLATTL</sequence>
<comment type="caution">
    <text evidence="1">The sequence shown here is derived from an EMBL/GenBank/DDBJ whole genome shotgun (WGS) entry which is preliminary data.</text>
</comment>
<organism evidence="1 2">
    <name type="scientific">Frankliniella fusca</name>
    <dbReference type="NCBI Taxonomy" id="407009"/>
    <lineage>
        <taxon>Eukaryota</taxon>
        <taxon>Metazoa</taxon>
        <taxon>Ecdysozoa</taxon>
        <taxon>Arthropoda</taxon>
        <taxon>Hexapoda</taxon>
        <taxon>Insecta</taxon>
        <taxon>Pterygota</taxon>
        <taxon>Neoptera</taxon>
        <taxon>Paraneoptera</taxon>
        <taxon>Thysanoptera</taxon>
        <taxon>Terebrantia</taxon>
        <taxon>Thripoidea</taxon>
        <taxon>Thripidae</taxon>
        <taxon>Frankliniella</taxon>
    </lineage>
</organism>
<evidence type="ECO:0000313" key="2">
    <source>
        <dbReference type="Proteomes" id="UP001219518"/>
    </source>
</evidence>
<dbReference type="EMBL" id="JAHWGI010000957">
    <property type="protein sequence ID" value="KAK3918557.1"/>
    <property type="molecule type" value="Genomic_DNA"/>
</dbReference>
<dbReference type="AlphaFoldDB" id="A0AAE1HBW3"/>
<name>A0AAE1HBW3_9NEOP</name>
<evidence type="ECO:0000313" key="1">
    <source>
        <dbReference type="EMBL" id="KAK3918557.1"/>
    </source>
</evidence>
<reference evidence="1" key="1">
    <citation type="submission" date="2021-07" db="EMBL/GenBank/DDBJ databases">
        <authorList>
            <person name="Catto M.A."/>
            <person name="Jacobson A."/>
            <person name="Kennedy G."/>
            <person name="Labadie P."/>
            <person name="Hunt B.G."/>
            <person name="Srinivasan R."/>
        </authorList>
    </citation>
    <scope>NUCLEOTIDE SEQUENCE</scope>
    <source>
        <strain evidence="1">PL_HMW_Pooled</strain>
        <tissue evidence="1">Head</tissue>
    </source>
</reference>
<proteinExistence type="predicted"/>
<reference evidence="1" key="2">
    <citation type="journal article" date="2023" name="BMC Genomics">
        <title>Pest status, molecular evolution, and epigenetic factors derived from the genome assembly of Frankliniella fusca, a thysanopteran phytovirus vector.</title>
        <authorList>
            <person name="Catto M.A."/>
            <person name="Labadie P.E."/>
            <person name="Jacobson A.L."/>
            <person name="Kennedy G.G."/>
            <person name="Srinivasan R."/>
            <person name="Hunt B.G."/>
        </authorList>
    </citation>
    <scope>NUCLEOTIDE SEQUENCE</scope>
    <source>
        <strain evidence="1">PL_HMW_Pooled</strain>
    </source>
</reference>